<feature type="region of interest" description="Disordered" evidence="1">
    <location>
        <begin position="401"/>
        <end position="426"/>
    </location>
</feature>
<feature type="region of interest" description="Disordered" evidence="1">
    <location>
        <begin position="263"/>
        <end position="283"/>
    </location>
</feature>
<feature type="compositionally biased region" description="Polar residues" evidence="1">
    <location>
        <begin position="401"/>
        <end position="416"/>
    </location>
</feature>
<evidence type="ECO:0000313" key="3">
    <source>
        <dbReference type="Proteomes" id="UP000823399"/>
    </source>
</evidence>
<accession>A0A9P7JNZ7</accession>
<name>A0A9P7JNZ7_9AGAM</name>
<comment type="caution">
    <text evidence="2">The sequence shown here is derived from an EMBL/GenBank/DDBJ whole genome shotgun (WGS) entry which is preliminary data.</text>
</comment>
<feature type="compositionally biased region" description="Polar residues" evidence="1">
    <location>
        <begin position="357"/>
        <end position="374"/>
    </location>
</feature>
<dbReference type="EMBL" id="JABBWM010000075">
    <property type="protein sequence ID" value="KAG2095313.1"/>
    <property type="molecule type" value="Genomic_DNA"/>
</dbReference>
<dbReference type="RefSeq" id="XP_041287828.1">
    <property type="nucleotide sequence ID" value="XM_041434185.1"/>
</dbReference>
<proteinExistence type="predicted"/>
<gene>
    <name evidence="2" type="ORF">F5147DRAFT_656960</name>
</gene>
<dbReference type="OrthoDB" id="2609317at2759"/>
<sequence>MESVWSYYIPHCGNDIAVRWSISELDRGAIWEPFNSLTYSSPFWITPKTPLGTAAMHWGRKLGEETTKDSVCRLQPAIVINHYLVHAATSSDLARLHRKVNNRVQVSMADPLWPAGQWQDHDYRDHHTTLFHQLSTANVDESKLVESMLQLPPQWREQGSFELGGTSASTGPIICPNSSQAFGTNDEVFRPQPELAVPGSSQLLQPFESFPASQATQDHILSLASDLGQATPSGSGVQAQPVYPPAFSLIGYMQSLQYQASAGGNHSNAVTSPEPQPSQGNHSILHAQSQRQFSLGSFGSTFPSPVDNGMEILQRQAGSDGLPMHGGPSRGYDTLIEQSLRYQASASQNHPGAVTNPELQPSQGNHSIPHAQSQRQFSLGSFGSTLPLPVNNDATKVLQHTGVQRPSSKQRTSRNTAPKDVPRARKSKAVKPDLFVIVSQALLGQVYDESHSRMISLTFEEGLFPTAKELTKRATKALDEVVALHADEGIKNWRSTDGEARITKLKAVVTMLHRDFADRIGNVITGFQLTFNITKSKAEMDLQRLTVVTTMLLDNSFLDGHLEIPVNASESRMCGIPFAHPTIVDFMEEMLSRQQYSRFIPFHEDVQWKKCIRNITCFIAALCRWKMRHAAGIDTVTRFPGQQDKDWYAAAIKDVRSFTGDKEITFNYFIQAMPRMLGLSKAEEVARNSVE</sequence>
<organism evidence="2 3">
    <name type="scientific">Suillus discolor</name>
    <dbReference type="NCBI Taxonomy" id="1912936"/>
    <lineage>
        <taxon>Eukaryota</taxon>
        <taxon>Fungi</taxon>
        <taxon>Dikarya</taxon>
        <taxon>Basidiomycota</taxon>
        <taxon>Agaricomycotina</taxon>
        <taxon>Agaricomycetes</taxon>
        <taxon>Agaricomycetidae</taxon>
        <taxon>Boletales</taxon>
        <taxon>Suillineae</taxon>
        <taxon>Suillaceae</taxon>
        <taxon>Suillus</taxon>
    </lineage>
</organism>
<dbReference type="Proteomes" id="UP000823399">
    <property type="component" value="Unassembled WGS sequence"/>
</dbReference>
<dbReference type="GeneID" id="64696444"/>
<evidence type="ECO:0000256" key="1">
    <source>
        <dbReference type="SAM" id="MobiDB-lite"/>
    </source>
</evidence>
<evidence type="ECO:0000313" key="2">
    <source>
        <dbReference type="EMBL" id="KAG2095313.1"/>
    </source>
</evidence>
<dbReference type="AlphaFoldDB" id="A0A9P7JNZ7"/>
<reference evidence="2" key="1">
    <citation type="journal article" date="2020" name="New Phytol.">
        <title>Comparative genomics reveals dynamic genome evolution in host specialist ectomycorrhizal fungi.</title>
        <authorList>
            <person name="Lofgren L.A."/>
            <person name="Nguyen N.H."/>
            <person name="Vilgalys R."/>
            <person name="Ruytinx J."/>
            <person name="Liao H.L."/>
            <person name="Branco S."/>
            <person name="Kuo A."/>
            <person name="LaButti K."/>
            <person name="Lipzen A."/>
            <person name="Andreopoulos W."/>
            <person name="Pangilinan J."/>
            <person name="Riley R."/>
            <person name="Hundley H."/>
            <person name="Na H."/>
            <person name="Barry K."/>
            <person name="Grigoriev I.V."/>
            <person name="Stajich J.E."/>
            <person name="Kennedy P.G."/>
        </authorList>
    </citation>
    <scope>NUCLEOTIDE SEQUENCE</scope>
    <source>
        <strain evidence="2">FC423</strain>
    </source>
</reference>
<feature type="region of interest" description="Disordered" evidence="1">
    <location>
        <begin position="343"/>
        <end position="374"/>
    </location>
</feature>
<protein>
    <submittedName>
        <fullName evidence="2">Uncharacterized protein</fullName>
    </submittedName>
</protein>
<keyword evidence="3" id="KW-1185">Reference proteome</keyword>